<dbReference type="GO" id="GO:0004674">
    <property type="term" value="F:protein serine/threonine kinase activity"/>
    <property type="evidence" value="ECO:0007669"/>
    <property type="project" value="UniProtKB-KW"/>
</dbReference>
<gene>
    <name evidence="10" type="ORF">EW145_g7980</name>
</gene>
<evidence type="ECO:0000256" key="6">
    <source>
        <dbReference type="ARBA" id="ARBA00022840"/>
    </source>
</evidence>
<sequence length="813" mass="90141">MGPGAYKKASYPHIRSPPLAFIPPSAPQTCLLPCSHLTFPSSLVQNGIKNASVHNHDHPELSKRLRDYILYDKLGQGAYGNVLLAKTPSAGVNSFVAVKVVRRSKLVKESTKALLATEVESLRQLTATGSMFFTQLHEAFYDGHNYYIVTDFLRGRTLRHEMSVWKNKMKADRVLFIMSQLVEALSQLRAARIIHRDLKPDNILLDALGNIIIADFGMSRNFEAAQTRADLVEEIEDVRVTSGLFMSDSGCGTLGYVAPEMTRRQPYSFQVDVYAIGVILYEMLFAQLPFPETPFKNLVKAMNSRDWNVPAGFEVDPITLDLLKRLLAKHPWDRIDLDEIRSHSFFKGIDWGVIAARSYDLPRHHEPFLKIVDKMAVMNLDCLIDAKAVVPDAWDASHSTVDGIDAVFNVTPNGPLASRPQNPRAWRSRISKVLHRARPGVVEDAWDRTVGRVGTIRRKLWPVVDKSYVKFSNVLITAAAKSPARNKATMESVEADEPRAGALFSVFDCSIVPVEAYDASAKQESARPMLRRIATQIRARSTRNLRCITTKNTTDVCGSSSSSEVSSHIGRLYISITSPELNLDLPLSPKPAAIYDPPSLAVSGSTLPSTSGPVTPIRELPHEPDLSGKAKDNGTGDSDGLATDEDERMIKLNYFSKPLDRRPRMVTMRLGEWSTSRTQCEPDLNDKAELDDADNVEGSAGTSDDKLGLVYPPPRFAQRTVTMRLGEWTFSPTRTLSLEPDLNGKAKQDIDDRAKLGHSSKMVTMLLGESELTASARDRITDTGEDERMPGRGFGNVSPAVTMQLGELELARR</sequence>
<keyword evidence="1" id="KW-0723">Serine/threonine-protein kinase</keyword>
<reference evidence="10 11" key="1">
    <citation type="submission" date="2019-02" db="EMBL/GenBank/DDBJ databases">
        <title>Genome sequencing of the rare red list fungi Phellinidium pouzarii.</title>
        <authorList>
            <person name="Buettner E."/>
            <person name="Kellner H."/>
        </authorList>
    </citation>
    <scope>NUCLEOTIDE SEQUENCE [LARGE SCALE GENOMIC DNA]</scope>
    <source>
        <strain evidence="10 11">DSM 108285</strain>
    </source>
</reference>
<feature type="compositionally biased region" description="Basic and acidic residues" evidence="8">
    <location>
        <begin position="619"/>
        <end position="634"/>
    </location>
</feature>
<keyword evidence="4 7" id="KW-0547">Nucleotide-binding</keyword>
<dbReference type="Proteomes" id="UP000308199">
    <property type="component" value="Unassembled WGS sequence"/>
</dbReference>
<protein>
    <recommendedName>
        <fullName evidence="9">Protein kinase domain-containing protein</fullName>
    </recommendedName>
</protein>
<accession>A0A4S4KFS3</accession>
<dbReference type="PANTHER" id="PTHR24351">
    <property type="entry name" value="RIBOSOMAL PROTEIN S6 KINASE"/>
    <property type="match status" value="1"/>
</dbReference>
<feature type="domain" description="Protein kinase" evidence="9">
    <location>
        <begin position="68"/>
        <end position="346"/>
    </location>
</feature>
<evidence type="ECO:0000256" key="5">
    <source>
        <dbReference type="ARBA" id="ARBA00022777"/>
    </source>
</evidence>
<dbReference type="PROSITE" id="PS00108">
    <property type="entry name" value="PROTEIN_KINASE_ST"/>
    <property type="match status" value="1"/>
</dbReference>
<evidence type="ECO:0000313" key="10">
    <source>
        <dbReference type="EMBL" id="THG95319.1"/>
    </source>
</evidence>
<keyword evidence="6 7" id="KW-0067">ATP-binding</keyword>
<dbReference type="EMBL" id="SGPK01000990">
    <property type="protein sequence ID" value="THG95319.1"/>
    <property type="molecule type" value="Genomic_DNA"/>
</dbReference>
<evidence type="ECO:0000313" key="11">
    <source>
        <dbReference type="Proteomes" id="UP000308199"/>
    </source>
</evidence>
<keyword evidence="11" id="KW-1185">Reference proteome</keyword>
<dbReference type="InterPro" id="IPR011009">
    <property type="entry name" value="Kinase-like_dom_sf"/>
</dbReference>
<evidence type="ECO:0000256" key="4">
    <source>
        <dbReference type="ARBA" id="ARBA00022741"/>
    </source>
</evidence>
<keyword evidence="3" id="KW-0808">Transferase</keyword>
<dbReference type="AlphaFoldDB" id="A0A4S4KFS3"/>
<organism evidence="10 11">
    <name type="scientific">Phellinidium pouzarii</name>
    <dbReference type="NCBI Taxonomy" id="167371"/>
    <lineage>
        <taxon>Eukaryota</taxon>
        <taxon>Fungi</taxon>
        <taxon>Dikarya</taxon>
        <taxon>Basidiomycota</taxon>
        <taxon>Agaricomycotina</taxon>
        <taxon>Agaricomycetes</taxon>
        <taxon>Hymenochaetales</taxon>
        <taxon>Hymenochaetaceae</taxon>
        <taxon>Phellinidium</taxon>
    </lineage>
</organism>
<keyword evidence="5" id="KW-0418">Kinase</keyword>
<name>A0A4S4KFS3_9AGAM</name>
<dbReference type="InterPro" id="IPR017441">
    <property type="entry name" value="Protein_kinase_ATP_BS"/>
</dbReference>
<dbReference type="Gene3D" id="1.10.510.10">
    <property type="entry name" value="Transferase(Phosphotransferase) domain 1"/>
    <property type="match status" value="1"/>
</dbReference>
<evidence type="ECO:0000256" key="3">
    <source>
        <dbReference type="ARBA" id="ARBA00022679"/>
    </source>
</evidence>
<dbReference type="GO" id="GO:0005524">
    <property type="term" value="F:ATP binding"/>
    <property type="evidence" value="ECO:0007669"/>
    <property type="project" value="UniProtKB-UniRule"/>
</dbReference>
<dbReference type="PROSITE" id="PS50011">
    <property type="entry name" value="PROTEIN_KINASE_DOM"/>
    <property type="match status" value="1"/>
</dbReference>
<dbReference type="Gene3D" id="3.30.200.20">
    <property type="entry name" value="Phosphorylase Kinase, domain 1"/>
    <property type="match status" value="1"/>
</dbReference>
<proteinExistence type="predicted"/>
<keyword evidence="2" id="KW-0597">Phosphoprotein</keyword>
<dbReference type="OrthoDB" id="68483at2759"/>
<dbReference type="InterPro" id="IPR008271">
    <property type="entry name" value="Ser/Thr_kinase_AS"/>
</dbReference>
<dbReference type="PROSITE" id="PS00107">
    <property type="entry name" value="PROTEIN_KINASE_ATP"/>
    <property type="match status" value="1"/>
</dbReference>
<evidence type="ECO:0000256" key="8">
    <source>
        <dbReference type="SAM" id="MobiDB-lite"/>
    </source>
</evidence>
<feature type="binding site" evidence="7">
    <location>
        <position position="99"/>
    </location>
    <ligand>
        <name>ATP</name>
        <dbReference type="ChEBI" id="CHEBI:30616"/>
    </ligand>
</feature>
<dbReference type="SUPFAM" id="SSF56112">
    <property type="entry name" value="Protein kinase-like (PK-like)"/>
    <property type="match status" value="1"/>
</dbReference>
<evidence type="ECO:0000256" key="1">
    <source>
        <dbReference type="ARBA" id="ARBA00022527"/>
    </source>
</evidence>
<evidence type="ECO:0000259" key="9">
    <source>
        <dbReference type="PROSITE" id="PS50011"/>
    </source>
</evidence>
<evidence type="ECO:0000256" key="7">
    <source>
        <dbReference type="PROSITE-ProRule" id="PRU10141"/>
    </source>
</evidence>
<dbReference type="InterPro" id="IPR000719">
    <property type="entry name" value="Prot_kinase_dom"/>
</dbReference>
<evidence type="ECO:0000256" key="2">
    <source>
        <dbReference type="ARBA" id="ARBA00022553"/>
    </source>
</evidence>
<dbReference type="SMART" id="SM00220">
    <property type="entry name" value="S_TKc"/>
    <property type="match status" value="1"/>
</dbReference>
<comment type="caution">
    <text evidence="10">The sequence shown here is derived from an EMBL/GenBank/DDBJ whole genome shotgun (WGS) entry which is preliminary data.</text>
</comment>
<feature type="region of interest" description="Disordered" evidence="8">
    <location>
        <begin position="604"/>
        <end position="644"/>
    </location>
</feature>
<feature type="compositionally biased region" description="Polar residues" evidence="8">
    <location>
        <begin position="604"/>
        <end position="613"/>
    </location>
</feature>
<dbReference type="Pfam" id="PF00069">
    <property type="entry name" value="Pkinase"/>
    <property type="match status" value="1"/>
</dbReference>